<feature type="binding site" description="axial binding residue" evidence="4">
    <location>
        <position position="494"/>
    </location>
    <ligand>
        <name>heme</name>
        <dbReference type="ChEBI" id="CHEBI:30413"/>
    </ligand>
    <ligandPart>
        <name>Fe</name>
        <dbReference type="ChEBI" id="CHEBI:18248"/>
    </ligandPart>
</feature>
<sequence>MISLVLLVVVVVLTTTLYTVGRYFHDSKKLRRFPSPSFAAFSPLWLMYHSWRARQYKAVQAAHEKYGPVVRISPNHVSFTAPGAYKDIYGFGNSIIKDDMYFHMSGGNPSMATATDKHMHAEKRRSLAHVFSAKEITAMEPRVQEMVAKLLRDIHIKSAGGKVSDLDPYETYPDGTFDIRPWLNMLTYDAISAMFFSNTYGMLDKGVDLCPSRSASGATKWVHGMDSFHSGGAFNTLFSHLPLAWNNVGRRIFRFAHGASALSNFAGMSRHQVHTRLRAQPAEPDLFSRLPTAPTEKRAVPMSFDELVAECATMLDAGNDTTQTALTNCIYHLAAHPIVQTKLRNILLEEVPPTSQPIASYQELKHIAYLRAVLDESFRCRPPVARGLPRRTTAAGAVIAGHCIPAGVTISAPIWNVHHNAELFPEPDSFVPERWMPNDNSNSNSVPPTSTSSSTNYAYRAPDPSDNYTYYTTPQEAHNLKTHVLPFHLGPRACIGRNLAYMELSIVIAALLLGFEWELAGGRGGGEGHTPALETVERFNCNVKELFVKVKGREGMVF</sequence>
<dbReference type="InterPro" id="IPR002401">
    <property type="entry name" value="Cyt_P450_E_grp-I"/>
</dbReference>
<evidence type="ECO:0000256" key="1">
    <source>
        <dbReference type="ARBA" id="ARBA00001971"/>
    </source>
</evidence>
<dbReference type="PRINTS" id="PR00385">
    <property type="entry name" value="P450"/>
</dbReference>
<dbReference type="InterPro" id="IPR036396">
    <property type="entry name" value="Cyt_P450_sf"/>
</dbReference>
<organism evidence="7 8">
    <name type="scientific">Lophiotrema nucula</name>
    <dbReference type="NCBI Taxonomy" id="690887"/>
    <lineage>
        <taxon>Eukaryota</taxon>
        <taxon>Fungi</taxon>
        <taxon>Dikarya</taxon>
        <taxon>Ascomycota</taxon>
        <taxon>Pezizomycotina</taxon>
        <taxon>Dothideomycetes</taxon>
        <taxon>Pleosporomycetidae</taxon>
        <taxon>Pleosporales</taxon>
        <taxon>Lophiotremataceae</taxon>
        <taxon>Lophiotrema</taxon>
    </lineage>
</organism>
<dbReference type="InterPro" id="IPR001128">
    <property type="entry name" value="Cyt_P450"/>
</dbReference>
<dbReference type="EMBL" id="ML977310">
    <property type="protein sequence ID" value="KAF2123154.1"/>
    <property type="molecule type" value="Genomic_DNA"/>
</dbReference>
<proteinExistence type="inferred from homology"/>
<dbReference type="SUPFAM" id="SSF48264">
    <property type="entry name" value="Cytochrome P450"/>
    <property type="match status" value="1"/>
</dbReference>
<reference evidence="7" key="1">
    <citation type="journal article" date="2020" name="Stud. Mycol.">
        <title>101 Dothideomycetes genomes: a test case for predicting lifestyles and emergence of pathogens.</title>
        <authorList>
            <person name="Haridas S."/>
            <person name="Albert R."/>
            <person name="Binder M."/>
            <person name="Bloem J."/>
            <person name="Labutti K."/>
            <person name="Salamov A."/>
            <person name="Andreopoulos B."/>
            <person name="Baker S."/>
            <person name="Barry K."/>
            <person name="Bills G."/>
            <person name="Bluhm B."/>
            <person name="Cannon C."/>
            <person name="Castanera R."/>
            <person name="Culley D."/>
            <person name="Daum C."/>
            <person name="Ezra D."/>
            <person name="Gonzalez J."/>
            <person name="Henrissat B."/>
            <person name="Kuo A."/>
            <person name="Liang C."/>
            <person name="Lipzen A."/>
            <person name="Lutzoni F."/>
            <person name="Magnuson J."/>
            <person name="Mondo S."/>
            <person name="Nolan M."/>
            <person name="Ohm R."/>
            <person name="Pangilinan J."/>
            <person name="Park H.-J."/>
            <person name="Ramirez L."/>
            <person name="Alfaro M."/>
            <person name="Sun H."/>
            <person name="Tritt A."/>
            <person name="Yoshinaga Y."/>
            <person name="Zwiers L.-H."/>
            <person name="Turgeon B."/>
            <person name="Goodwin S."/>
            <person name="Spatafora J."/>
            <person name="Crous P."/>
            <person name="Grigoriev I."/>
        </authorList>
    </citation>
    <scope>NUCLEOTIDE SEQUENCE</scope>
    <source>
        <strain evidence="7">CBS 627.86</strain>
    </source>
</reference>
<dbReference type="OrthoDB" id="2789670at2759"/>
<keyword evidence="3 4" id="KW-0408">Iron</keyword>
<feature type="region of interest" description="Disordered" evidence="6">
    <location>
        <begin position="434"/>
        <end position="458"/>
    </location>
</feature>
<dbReference type="GO" id="GO:0016705">
    <property type="term" value="F:oxidoreductase activity, acting on paired donors, with incorporation or reduction of molecular oxygen"/>
    <property type="evidence" value="ECO:0007669"/>
    <property type="project" value="InterPro"/>
</dbReference>
<keyword evidence="5" id="KW-0560">Oxidoreductase</keyword>
<keyword evidence="4 5" id="KW-0349">Heme</keyword>
<keyword evidence="5" id="KW-0503">Monooxygenase</keyword>
<comment type="cofactor">
    <cofactor evidence="1 4">
        <name>heme</name>
        <dbReference type="ChEBI" id="CHEBI:30413"/>
    </cofactor>
</comment>
<gene>
    <name evidence="7" type="ORF">BDV96DRAFT_593602</name>
</gene>
<dbReference type="InterPro" id="IPR050121">
    <property type="entry name" value="Cytochrome_P450_monoxygenase"/>
</dbReference>
<dbReference type="Gene3D" id="1.10.630.10">
    <property type="entry name" value="Cytochrome P450"/>
    <property type="match status" value="1"/>
</dbReference>
<accession>A0A6A5ZW04</accession>
<dbReference type="GO" id="GO:0020037">
    <property type="term" value="F:heme binding"/>
    <property type="evidence" value="ECO:0007669"/>
    <property type="project" value="InterPro"/>
</dbReference>
<dbReference type="Proteomes" id="UP000799770">
    <property type="component" value="Unassembled WGS sequence"/>
</dbReference>
<evidence type="ECO:0000256" key="3">
    <source>
        <dbReference type="ARBA" id="ARBA00023004"/>
    </source>
</evidence>
<keyword evidence="8" id="KW-1185">Reference proteome</keyword>
<dbReference type="PANTHER" id="PTHR24305:SF172">
    <property type="entry name" value="P450, PUTATIVE (EUROFUNG)-RELATED"/>
    <property type="match status" value="1"/>
</dbReference>
<evidence type="ECO:0000256" key="5">
    <source>
        <dbReference type="RuleBase" id="RU000461"/>
    </source>
</evidence>
<evidence type="ECO:0000256" key="2">
    <source>
        <dbReference type="ARBA" id="ARBA00022723"/>
    </source>
</evidence>
<dbReference type="PRINTS" id="PR00463">
    <property type="entry name" value="EP450I"/>
</dbReference>
<name>A0A6A5ZW04_9PLEO</name>
<evidence type="ECO:0000313" key="7">
    <source>
        <dbReference type="EMBL" id="KAF2123154.1"/>
    </source>
</evidence>
<dbReference type="InterPro" id="IPR017972">
    <property type="entry name" value="Cyt_P450_CS"/>
</dbReference>
<dbReference type="PROSITE" id="PS00086">
    <property type="entry name" value="CYTOCHROME_P450"/>
    <property type="match status" value="1"/>
</dbReference>
<feature type="compositionally biased region" description="Low complexity" evidence="6">
    <location>
        <begin position="437"/>
        <end position="456"/>
    </location>
</feature>
<dbReference type="GO" id="GO:0005506">
    <property type="term" value="F:iron ion binding"/>
    <property type="evidence" value="ECO:0007669"/>
    <property type="project" value="InterPro"/>
</dbReference>
<comment type="similarity">
    <text evidence="5">Belongs to the cytochrome P450 family.</text>
</comment>
<dbReference type="GO" id="GO:0004497">
    <property type="term" value="F:monooxygenase activity"/>
    <property type="evidence" value="ECO:0007669"/>
    <property type="project" value="UniProtKB-KW"/>
</dbReference>
<dbReference type="AlphaFoldDB" id="A0A6A5ZW04"/>
<evidence type="ECO:0000256" key="6">
    <source>
        <dbReference type="SAM" id="MobiDB-lite"/>
    </source>
</evidence>
<evidence type="ECO:0000313" key="8">
    <source>
        <dbReference type="Proteomes" id="UP000799770"/>
    </source>
</evidence>
<dbReference type="PANTHER" id="PTHR24305">
    <property type="entry name" value="CYTOCHROME P450"/>
    <property type="match status" value="1"/>
</dbReference>
<keyword evidence="2 4" id="KW-0479">Metal-binding</keyword>
<evidence type="ECO:0000256" key="4">
    <source>
        <dbReference type="PIRSR" id="PIRSR602401-1"/>
    </source>
</evidence>
<dbReference type="Pfam" id="PF00067">
    <property type="entry name" value="p450"/>
    <property type="match status" value="1"/>
</dbReference>
<protein>
    <submittedName>
        <fullName evidence="7">Cytochrome P450</fullName>
    </submittedName>
</protein>